<keyword evidence="1" id="KW-0732">Signal</keyword>
<dbReference type="PANTHER" id="PTHR23327">
    <property type="entry name" value="RING FINGER PROTEIN 127"/>
    <property type="match status" value="1"/>
</dbReference>
<reference evidence="3 4" key="1">
    <citation type="submission" date="2022-10" db="EMBL/GenBank/DDBJ databases">
        <title>High-quality genome sequences of two octocoral-associated bacteria, Endozoicomonas euniceicola EF212 and Endozoicomonas gorgoniicola PS125.</title>
        <authorList>
            <person name="Chiou Y.-J."/>
            <person name="Chen Y.-H."/>
        </authorList>
    </citation>
    <scope>NUCLEOTIDE SEQUENCE [LARGE SCALE GENOMIC DNA]</scope>
    <source>
        <strain evidence="3 4">PS125</strain>
    </source>
</reference>
<evidence type="ECO:0000313" key="4">
    <source>
        <dbReference type="Proteomes" id="UP001209854"/>
    </source>
</evidence>
<gene>
    <name evidence="3" type="ORF">NX722_25200</name>
</gene>
<protein>
    <recommendedName>
        <fullName evidence="2">RING-type domain-containing protein</fullName>
    </recommendedName>
</protein>
<name>A0ABT3N2M5_9GAMM</name>
<organism evidence="3 4">
    <name type="scientific">Endozoicomonas gorgoniicola</name>
    <dbReference type="NCBI Taxonomy" id="1234144"/>
    <lineage>
        <taxon>Bacteria</taxon>
        <taxon>Pseudomonadati</taxon>
        <taxon>Pseudomonadota</taxon>
        <taxon>Gammaproteobacteria</taxon>
        <taxon>Oceanospirillales</taxon>
        <taxon>Endozoicomonadaceae</taxon>
        <taxon>Endozoicomonas</taxon>
    </lineage>
</organism>
<dbReference type="SMART" id="SM00184">
    <property type="entry name" value="RING"/>
    <property type="match status" value="1"/>
</dbReference>
<dbReference type="Pfam" id="PF13923">
    <property type="entry name" value="zf-C3HC4_2"/>
    <property type="match status" value="1"/>
</dbReference>
<evidence type="ECO:0000259" key="2">
    <source>
        <dbReference type="PROSITE" id="PS50089"/>
    </source>
</evidence>
<dbReference type="EMBL" id="JAPFCC010000001">
    <property type="protein sequence ID" value="MCW7555864.1"/>
    <property type="molecule type" value="Genomic_DNA"/>
</dbReference>
<dbReference type="InterPro" id="IPR001841">
    <property type="entry name" value="Znf_RING"/>
</dbReference>
<dbReference type="Proteomes" id="UP001209854">
    <property type="component" value="Unassembled WGS sequence"/>
</dbReference>
<feature type="domain" description="RING-type" evidence="2">
    <location>
        <begin position="1021"/>
        <end position="1059"/>
    </location>
</feature>
<sequence>MVRTKYKNIYLAAFVSVLLTVSLYTFAAPSFGKEAGLVQVEKSSAGYFIRVGKDITYRRYLYHLTSKEGVYTLLSGLTQMLLTGYVDYQVARGVSNLAPSPFLKHAGFLLTLSALPLMIRSSASWYMSKRLVTEQVIIDSPHIQNRFYLELSYNPSGTGEVLKVLPIPASIARPEPGQNNQQPSPTLDLWGSFYKTLLKKNYVSVELSWFKHDQKTGILVNFTNGAGYKQSRIINVDQFKWERLPASIESLLHNEWEPDSHSQHLSVNRPVLSLLKEDVIQKVMELMLFEDEESVLIPSDSLLTFISPSESGSPYEINLCREDQVHCDTFLQLLWHPLPYPHYKPALIFADSVHIRQYGGVFHSALAQSGDINLAEQLTQLLEKIVFSSVMELIWLQQENAELSLFESSSALVADDLVNYSIVEWRGILRVLKSKPHEVNMGKVCTWLTNNGFDWSEFFKPKVVSTNRGQSVRPISASLRPILTNLPPRVQRNVLDIELNKSPEHFFAAFEKLTHQDKMNFLRASKGDETTITKIISRMDHNQVNTFTDLLVDTLEFGKYHSATLTALLSALPEYAKNKLIRSLIDVFDGGEDLLFSYIVKNKKTKVFQHLANYPGNVIQDKLAKSIVAYIEEGGDIWQNLFSLLPAQENFIINLVSYISMGCEPSSRSYKFLRTLSTVLLAPSKYNDNLLTFLIREQAKNGFILAASQLVTAPDMLYRAMEEALEVSDPGLYNGLAMVSSELYLQHILNNYSDNKAKALEWLKHLTVDTQKELITIRLDAGSAGVDFLLNNTKPEAVAQSVFQYLQKPEKKNDNWKRMQIEHGVLTLKLVINHQCKACMPPLLQWLSANPRDRLIEKQADFELSEDQARWLTDATAAMINSKEIKPSHVTGLLLMGITKMPFSCIKTLIKPLPVADSTSLMINLGEQTRQYPEHFGAVLDGLSEVQTGHYLATLTNSEELWESSAHNAYIATKKLATSLHYVVQFKPNEAHYETIKSWSRSILNTGNMVEKKDLQDDLTCSICQDVFEKPVVSPCGHTSCRNCINDWMNNHRSCPDCRVDIPGEWTFPPNQVVETLINNRKLQSEQDP</sequence>
<evidence type="ECO:0000256" key="1">
    <source>
        <dbReference type="SAM" id="SignalP"/>
    </source>
</evidence>
<dbReference type="SUPFAM" id="SSF57850">
    <property type="entry name" value="RING/U-box"/>
    <property type="match status" value="1"/>
</dbReference>
<comment type="caution">
    <text evidence="3">The sequence shown here is derived from an EMBL/GenBank/DDBJ whole genome shotgun (WGS) entry which is preliminary data.</text>
</comment>
<accession>A0ABT3N2M5</accession>
<evidence type="ECO:0000313" key="3">
    <source>
        <dbReference type="EMBL" id="MCW7555864.1"/>
    </source>
</evidence>
<dbReference type="RefSeq" id="WP_262565603.1">
    <property type="nucleotide sequence ID" value="NZ_JAPFCC010000001.1"/>
</dbReference>
<proteinExistence type="predicted"/>
<feature type="signal peptide" evidence="1">
    <location>
        <begin position="1"/>
        <end position="27"/>
    </location>
</feature>
<dbReference type="Gene3D" id="3.30.40.10">
    <property type="entry name" value="Zinc/RING finger domain, C3HC4 (zinc finger)"/>
    <property type="match status" value="1"/>
</dbReference>
<keyword evidence="4" id="KW-1185">Reference proteome</keyword>
<dbReference type="InterPro" id="IPR013083">
    <property type="entry name" value="Znf_RING/FYVE/PHD"/>
</dbReference>
<feature type="chain" id="PRO_5045524999" description="RING-type domain-containing protein" evidence="1">
    <location>
        <begin position="28"/>
        <end position="1089"/>
    </location>
</feature>
<dbReference type="PROSITE" id="PS50089">
    <property type="entry name" value="ZF_RING_2"/>
    <property type="match status" value="1"/>
</dbReference>